<protein>
    <recommendedName>
        <fullName evidence="2">Apple domain-containing protein</fullName>
    </recommendedName>
</protein>
<evidence type="ECO:0000256" key="1">
    <source>
        <dbReference type="SAM" id="Phobius"/>
    </source>
</evidence>
<dbReference type="OrthoDB" id="5358884at2759"/>
<dbReference type="Proteomes" id="UP000070700">
    <property type="component" value="Unassembled WGS sequence"/>
</dbReference>
<gene>
    <name evidence="3" type="ORF">LY89DRAFT_727412</name>
</gene>
<evidence type="ECO:0000313" key="3">
    <source>
        <dbReference type="EMBL" id="KUJ24382.1"/>
    </source>
</evidence>
<dbReference type="Gene3D" id="3.50.4.10">
    <property type="entry name" value="Hepatocyte Growth Factor"/>
    <property type="match status" value="1"/>
</dbReference>
<accession>A0A194XX66</accession>
<dbReference type="AlphaFoldDB" id="A0A194XX66"/>
<name>A0A194XX66_MOLSC</name>
<dbReference type="RefSeq" id="XP_018078737.1">
    <property type="nucleotide sequence ID" value="XM_018219150.1"/>
</dbReference>
<dbReference type="EMBL" id="KQ947404">
    <property type="protein sequence ID" value="KUJ24382.1"/>
    <property type="molecule type" value="Genomic_DNA"/>
</dbReference>
<feature type="domain" description="Apple" evidence="2">
    <location>
        <begin position="227"/>
        <end position="288"/>
    </location>
</feature>
<keyword evidence="1" id="KW-0472">Membrane</keyword>
<dbReference type="GeneID" id="28828876"/>
<evidence type="ECO:0000313" key="4">
    <source>
        <dbReference type="Proteomes" id="UP000070700"/>
    </source>
</evidence>
<evidence type="ECO:0000259" key="2">
    <source>
        <dbReference type="Pfam" id="PF00024"/>
    </source>
</evidence>
<feature type="transmembrane region" description="Helical" evidence="1">
    <location>
        <begin position="53"/>
        <end position="75"/>
    </location>
</feature>
<dbReference type="KEGG" id="psco:LY89DRAFT_727412"/>
<keyword evidence="4" id="KW-1185">Reference proteome</keyword>
<organism evidence="3 4">
    <name type="scientific">Mollisia scopiformis</name>
    <name type="common">Conifer needle endophyte fungus</name>
    <name type="synonym">Phialocephala scopiformis</name>
    <dbReference type="NCBI Taxonomy" id="149040"/>
    <lineage>
        <taxon>Eukaryota</taxon>
        <taxon>Fungi</taxon>
        <taxon>Dikarya</taxon>
        <taxon>Ascomycota</taxon>
        <taxon>Pezizomycotina</taxon>
        <taxon>Leotiomycetes</taxon>
        <taxon>Helotiales</taxon>
        <taxon>Mollisiaceae</taxon>
        <taxon>Mollisia</taxon>
    </lineage>
</organism>
<sequence length="322" mass="33133">MARPVDIGYEMPERYGGKEVAWKEEGVIPLAGNNNTWVPPTVQERRVCGVVRWAFWAVFSCICFLIIGGAIRGVIAGVSSSKKSSSSDSASGSAISGLAATTSYSTSVSSSTSTSTLSNGDVILITSVYTAIQTIKPQTTTSLQATSTTKISTTSSASTSANAATSSQNATSVTTTFSPGSVTSMSTAAAASKSTQSSSTDIYPLDCPAINGNTVSTTAGTESSSYTISCNTDYTSPSISTVTATSILECFNACAQYTNLQTTTCRAATFNAKLATGNCFLRSDVTSSFSTGSDNSVAVAVLVQGGVSKGRKRWFHGVVSAE</sequence>
<dbReference type="InterPro" id="IPR003609">
    <property type="entry name" value="Pan_app"/>
</dbReference>
<keyword evidence="1" id="KW-0812">Transmembrane</keyword>
<reference evidence="3 4" key="1">
    <citation type="submission" date="2015-10" db="EMBL/GenBank/DDBJ databases">
        <title>Full genome of DAOMC 229536 Phialocephala scopiformis, a fungal endophyte of spruce producing the potent anti-insectan compound rugulosin.</title>
        <authorList>
            <consortium name="DOE Joint Genome Institute"/>
            <person name="Walker A.K."/>
            <person name="Frasz S.L."/>
            <person name="Seifert K.A."/>
            <person name="Miller J.D."/>
            <person name="Mondo S.J."/>
            <person name="Labutti K."/>
            <person name="Lipzen A."/>
            <person name="Dockter R."/>
            <person name="Kennedy M."/>
            <person name="Grigoriev I.V."/>
            <person name="Spatafora J.W."/>
        </authorList>
    </citation>
    <scope>NUCLEOTIDE SEQUENCE [LARGE SCALE GENOMIC DNA]</scope>
    <source>
        <strain evidence="3 4">CBS 120377</strain>
    </source>
</reference>
<dbReference type="InParanoid" id="A0A194XX66"/>
<proteinExistence type="predicted"/>
<keyword evidence="1" id="KW-1133">Transmembrane helix</keyword>
<dbReference type="Pfam" id="PF00024">
    <property type="entry name" value="PAN_1"/>
    <property type="match status" value="1"/>
</dbReference>